<keyword evidence="2" id="KW-0547">Nucleotide-binding</keyword>
<dbReference type="GO" id="GO:0006529">
    <property type="term" value="P:asparagine biosynthetic process"/>
    <property type="evidence" value="ECO:0007669"/>
    <property type="project" value="InterPro"/>
</dbReference>
<evidence type="ECO:0000256" key="1">
    <source>
        <dbReference type="ARBA" id="ARBA00022598"/>
    </source>
</evidence>
<evidence type="ECO:0000313" key="7">
    <source>
        <dbReference type="Proteomes" id="UP000013521"/>
    </source>
</evidence>
<dbReference type="Proteomes" id="UP000013521">
    <property type="component" value="Unassembled WGS sequence"/>
</dbReference>
<dbReference type="SUPFAM" id="SSF52402">
    <property type="entry name" value="Adenine nucleotide alpha hydrolases-like"/>
    <property type="match status" value="1"/>
</dbReference>
<name>R1GL41_BOTPV</name>
<dbReference type="OrthoDB" id="409189at2759"/>
<dbReference type="PANTHER" id="PTHR11772:SF17">
    <property type="entry name" value="ASPARAGINE SYNTHETASE (EUROFUNG)"/>
    <property type="match status" value="1"/>
</dbReference>
<dbReference type="Gene3D" id="3.40.50.620">
    <property type="entry name" value="HUPs"/>
    <property type="match status" value="1"/>
</dbReference>
<dbReference type="eggNOG" id="KOG0571">
    <property type="taxonomic scope" value="Eukaryota"/>
</dbReference>
<evidence type="ECO:0000313" key="6">
    <source>
        <dbReference type="EMBL" id="EOD46719.1"/>
    </source>
</evidence>
<dbReference type="HOGENOM" id="CLU_927484_0_0_1"/>
<dbReference type="CDD" id="cd00712">
    <property type="entry name" value="AsnB"/>
    <property type="match status" value="1"/>
</dbReference>
<dbReference type="Pfam" id="PF00733">
    <property type="entry name" value="Asn_synthase"/>
    <property type="match status" value="1"/>
</dbReference>
<dbReference type="SUPFAM" id="SSF56235">
    <property type="entry name" value="N-terminal nucleophile aminohydrolases (Ntn hydrolases)"/>
    <property type="match status" value="1"/>
</dbReference>
<keyword evidence="1" id="KW-0436">Ligase</keyword>
<organism evidence="6 7">
    <name type="scientific">Botryosphaeria parva (strain UCR-NP2)</name>
    <name type="common">Grapevine canker fungus</name>
    <name type="synonym">Neofusicoccum parvum</name>
    <dbReference type="NCBI Taxonomy" id="1287680"/>
    <lineage>
        <taxon>Eukaryota</taxon>
        <taxon>Fungi</taxon>
        <taxon>Dikarya</taxon>
        <taxon>Ascomycota</taxon>
        <taxon>Pezizomycotina</taxon>
        <taxon>Dothideomycetes</taxon>
        <taxon>Dothideomycetes incertae sedis</taxon>
        <taxon>Botryosphaeriales</taxon>
        <taxon>Botryosphaeriaceae</taxon>
        <taxon>Neofusicoccum</taxon>
    </lineage>
</organism>
<dbReference type="STRING" id="1287680.R1GL41"/>
<gene>
    <name evidence="6" type="ORF">UCRNP2_6545</name>
</gene>
<dbReference type="GO" id="GO:0004066">
    <property type="term" value="F:asparagine synthase (glutamine-hydrolyzing) activity"/>
    <property type="evidence" value="ECO:0007669"/>
    <property type="project" value="InterPro"/>
</dbReference>
<evidence type="ECO:0000256" key="4">
    <source>
        <dbReference type="SAM" id="MobiDB-lite"/>
    </source>
</evidence>
<dbReference type="InterPro" id="IPR017932">
    <property type="entry name" value="GATase_2_dom"/>
</dbReference>
<dbReference type="InterPro" id="IPR050795">
    <property type="entry name" value="Asn_Synthetase"/>
</dbReference>
<evidence type="ECO:0000259" key="5">
    <source>
        <dbReference type="PROSITE" id="PS51278"/>
    </source>
</evidence>
<dbReference type="PANTHER" id="PTHR11772">
    <property type="entry name" value="ASPARAGINE SYNTHETASE"/>
    <property type="match status" value="1"/>
</dbReference>
<dbReference type="OMA" id="FRWAPEW"/>
<dbReference type="Pfam" id="PF13537">
    <property type="entry name" value="GATase_7"/>
    <property type="match status" value="1"/>
</dbReference>
<reference evidence="7" key="1">
    <citation type="journal article" date="2013" name="Genome Announc.">
        <title>Draft genome sequence of Neofusicoccum parvum isolate UCR-NP2, a fungal vascular pathogen associated with grapevine cankers.</title>
        <authorList>
            <person name="Blanco-Ulate B."/>
            <person name="Rolshausen P."/>
            <person name="Cantu D."/>
        </authorList>
    </citation>
    <scope>NUCLEOTIDE SEQUENCE [LARGE SCALE GENOMIC DNA]</scope>
    <source>
        <strain evidence="7">UCR-NP2</strain>
    </source>
</reference>
<dbReference type="InterPro" id="IPR001962">
    <property type="entry name" value="Asn_synthase"/>
</dbReference>
<dbReference type="Gene3D" id="3.60.20.10">
    <property type="entry name" value="Glutamine Phosphoribosylpyrophosphate, subunit 1, domain 1"/>
    <property type="match status" value="1"/>
</dbReference>
<protein>
    <submittedName>
        <fullName evidence="6">Putative asparagine synthase protein</fullName>
    </submittedName>
</protein>
<sequence>MCGISCIVHQDDPSDIDRTKLSQELDASLEAIKHRGPDSRGQWISPDNRIALGHVRLAINDLAPTGAQPFHDPTGSIHAVVNGELYDYAALRASILRSSPGHAFRGHSDCELVTALYRQHGLSFLSRLRGEFSLCLYDARAQLFVAARDRYGIKPLFWRVDRARRRLEVAAEAKAWLPFRWAPEWDVRSLLEAGWNHDQRTLFAGVTKERPYWDIEYPDKRVLEPRSEQEMIEGVRERLLDAVRVRLRADVPVGIYLSGGIDSSVIAGIVTHLVKERGEKIGNEKETDRQLQAAPQSFLE</sequence>
<dbReference type="AlphaFoldDB" id="R1GL41"/>
<dbReference type="InterPro" id="IPR014729">
    <property type="entry name" value="Rossmann-like_a/b/a_fold"/>
</dbReference>
<dbReference type="GO" id="GO:0005524">
    <property type="term" value="F:ATP binding"/>
    <property type="evidence" value="ECO:0007669"/>
    <property type="project" value="UniProtKB-KW"/>
</dbReference>
<dbReference type="GO" id="GO:0005829">
    <property type="term" value="C:cytosol"/>
    <property type="evidence" value="ECO:0007669"/>
    <property type="project" value="TreeGrafter"/>
</dbReference>
<dbReference type="KEGG" id="npa:UCRNP2_6545"/>
<feature type="domain" description="Glutamine amidotransferase type-2" evidence="5">
    <location>
        <begin position="2"/>
        <end position="201"/>
    </location>
</feature>
<accession>R1GL41</accession>
<dbReference type="InterPro" id="IPR029055">
    <property type="entry name" value="Ntn_hydrolases_N"/>
</dbReference>
<dbReference type="EMBL" id="KB916408">
    <property type="protein sequence ID" value="EOD46719.1"/>
    <property type="molecule type" value="Genomic_DNA"/>
</dbReference>
<feature type="region of interest" description="Disordered" evidence="4">
    <location>
        <begin position="281"/>
        <end position="300"/>
    </location>
</feature>
<dbReference type="PROSITE" id="PS51278">
    <property type="entry name" value="GATASE_TYPE_2"/>
    <property type="match status" value="1"/>
</dbReference>
<proteinExistence type="predicted"/>
<dbReference type="InterPro" id="IPR033738">
    <property type="entry name" value="AsnB_N"/>
</dbReference>
<evidence type="ECO:0000256" key="3">
    <source>
        <dbReference type="ARBA" id="ARBA00022840"/>
    </source>
</evidence>
<keyword evidence="3" id="KW-0067">ATP-binding</keyword>
<evidence type="ECO:0000256" key="2">
    <source>
        <dbReference type="ARBA" id="ARBA00022741"/>
    </source>
</evidence>